<sequence>MLKKNYYIQYMRSYTAEFVTKESSKVVKPWKLHVLVLELSSLLTEIAYRDGVMRRETLIANFVSRKVKWHIPDFYVKKLNLYIHAYSLSSIKDK</sequence>
<accession>A0AA35Y9G8</accession>
<organism evidence="1 2">
    <name type="scientific">Lactuca saligna</name>
    <name type="common">Willowleaf lettuce</name>
    <dbReference type="NCBI Taxonomy" id="75948"/>
    <lineage>
        <taxon>Eukaryota</taxon>
        <taxon>Viridiplantae</taxon>
        <taxon>Streptophyta</taxon>
        <taxon>Embryophyta</taxon>
        <taxon>Tracheophyta</taxon>
        <taxon>Spermatophyta</taxon>
        <taxon>Magnoliopsida</taxon>
        <taxon>eudicotyledons</taxon>
        <taxon>Gunneridae</taxon>
        <taxon>Pentapetalae</taxon>
        <taxon>asterids</taxon>
        <taxon>campanulids</taxon>
        <taxon>Asterales</taxon>
        <taxon>Asteraceae</taxon>
        <taxon>Cichorioideae</taxon>
        <taxon>Cichorieae</taxon>
        <taxon>Lactucinae</taxon>
        <taxon>Lactuca</taxon>
    </lineage>
</organism>
<reference evidence="1" key="1">
    <citation type="submission" date="2023-04" db="EMBL/GenBank/DDBJ databases">
        <authorList>
            <person name="Vijverberg K."/>
            <person name="Xiong W."/>
            <person name="Schranz E."/>
        </authorList>
    </citation>
    <scope>NUCLEOTIDE SEQUENCE</scope>
</reference>
<evidence type="ECO:0000313" key="2">
    <source>
        <dbReference type="Proteomes" id="UP001177003"/>
    </source>
</evidence>
<gene>
    <name evidence="1" type="ORF">LSALG_LOCUS6318</name>
</gene>
<dbReference type="Proteomes" id="UP001177003">
    <property type="component" value="Chromosome 0"/>
</dbReference>
<keyword evidence="2" id="KW-1185">Reference proteome</keyword>
<dbReference type="AlphaFoldDB" id="A0AA35Y9G8"/>
<dbReference type="EMBL" id="OX465086">
    <property type="protein sequence ID" value="CAI9265727.1"/>
    <property type="molecule type" value="Genomic_DNA"/>
</dbReference>
<name>A0AA35Y9G8_LACSI</name>
<evidence type="ECO:0000313" key="1">
    <source>
        <dbReference type="EMBL" id="CAI9265727.1"/>
    </source>
</evidence>
<protein>
    <submittedName>
        <fullName evidence="1">Uncharacterized protein</fullName>
    </submittedName>
</protein>
<proteinExistence type="predicted"/>